<dbReference type="Gramene" id="OMO97767">
    <property type="protein sequence ID" value="OMO97767"/>
    <property type="gene ID" value="CCACVL1_04463"/>
</dbReference>
<proteinExistence type="predicted"/>
<evidence type="ECO:0000313" key="3">
    <source>
        <dbReference type="EMBL" id="OMO97767.1"/>
    </source>
</evidence>
<keyword evidence="1" id="KW-0863">Zinc-finger</keyword>
<dbReference type="Proteomes" id="UP000188268">
    <property type="component" value="Unassembled WGS sequence"/>
</dbReference>
<dbReference type="PANTHER" id="PTHR31286">
    <property type="entry name" value="GLYCINE-RICH CELL WALL STRUCTURAL PROTEIN 1.8-LIKE"/>
    <property type="match status" value="1"/>
</dbReference>
<dbReference type="Pfam" id="PF14392">
    <property type="entry name" value="zf-CCHC_4"/>
    <property type="match status" value="1"/>
</dbReference>
<dbReference type="AlphaFoldDB" id="A0A1R3JSU7"/>
<dbReference type="PANTHER" id="PTHR31286:SF178">
    <property type="entry name" value="DUF4283 DOMAIN-CONTAINING PROTEIN"/>
    <property type="match status" value="1"/>
</dbReference>
<name>A0A1R3JSU7_COCAP</name>
<evidence type="ECO:0000313" key="4">
    <source>
        <dbReference type="Proteomes" id="UP000188268"/>
    </source>
</evidence>
<keyword evidence="1" id="KW-0862">Zinc</keyword>
<sequence>MADLGDSPGVMEDELIVELEAAKDEIKEATQFGLIGKVIADRILNKKGVMNVLQSIWPKKVLLKVFDLGPNLYGFSFADRRCMEIALNNGQWTIIGYSLCLKKWDTSKAVNDIRFETINFWVQVHQLPLEFMTLNNARKIGKSLGTVLDIEDPDWVNGFGRSFMRIKIAMNLNRALTGRFKVPRGEGESISTVVKYEKLGDFCYNCGFLGHGDKNCDKPTIAEGNPGGIAKYGAWMRAVAVRGSQKEESAVSKVKSLPPGSSSLKITPVKDIEKGIPELDPDQIEDILLKYRKNTEGVRRNLFKEKETYDRETLQSNRVTTTLQQSLQ</sequence>
<evidence type="ECO:0000259" key="2">
    <source>
        <dbReference type="PROSITE" id="PS50158"/>
    </source>
</evidence>
<dbReference type="InterPro" id="IPR001878">
    <property type="entry name" value="Znf_CCHC"/>
</dbReference>
<dbReference type="OMA" id="HIHTIMS"/>
<dbReference type="InterPro" id="IPR040256">
    <property type="entry name" value="At4g02000-like"/>
</dbReference>
<dbReference type="InterPro" id="IPR025836">
    <property type="entry name" value="Zn_knuckle_CX2CX4HX4C"/>
</dbReference>
<dbReference type="Pfam" id="PF14111">
    <property type="entry name" value="DUF4283"/>
    <property type="match status" value="1"/>
</dbReference>
<comment type="caution">
    <text evidence="3">The sequence shown here is derived from an EMBL/GenBank/DDBJ whole genome shotgun (WGS) entry which is preliminary data.</text>
</comment>
<dbReference type="GO" id="GO:0003676">
    <property type="term" value="F:nucleic acid binding"/>
    <property type="evidence" value="ECO:0007669"/>
    <property type="project" value="InterPro"/>
</dbReference>
<evidence type="ECO:0000256" key="1">
    <source>
        <dbReference type="PROSITE-ProRule" id="PRU00047"/>
    </source>
</evidence>
<reference evidence="3 4" key="1">
    <citation type="submission" date="2013-09" db="EMBL/GenBank/DDBJ databases">
        <title>Corchorus capsularis genome sequencing.</title>
        <authorList>
            <person name="Alam M."/>
            <person name="Haque M.S."/>
            <person name="Islam M.S."/>
            <person name="Emdad E.M."/>
            <person name="Islam M.M."/>
            <person name="Ahmed B."/>
            <person name="Halim A."/>
            <person name="Hossen Q.M.M."/>
            <person name="Hossain M.Z."/>
            <person name="Ahmed R."/>
            <person name="Khan M.M."/>
            <person name="Islam R."/>
            <person name="Rashid M.M."/>
            <person name="Khan S.A."/>
            <person name="Rahman M.S."/>
            <person name="Alam M."/>
        </authorList>
    </citation>
    <scope>NUCLEOTIDE SEQUENCE [LARGE SCALE GENOMIC DNA]</scope>
    <source>
        <strain evidence="4">cv. CVL-1</strain>
        <tissue evidence="3">Whole seedling</tissue>
    </source>
</reference>
<dbReference type="InterPro" id="IPR025558">
    <property type="entry name" value="DUF4283"/>
</dbReference>
<keyword evidence="1" id="KW-0479">Metal-binding</keyword>
<feature type="domain" description="CCHC-type" evidence="2">
    <location>
        <begin position="203"/>
        <end position="218"/>
    </location>
</feature>
<dbReference type="EMBL" id="AWWV01007181">
    <property type="protein sequence ID" value="OMO97767.1"/>
    <property type="molecule type" value="Genomic_DNA"/>
</dbReference>
<protein>
    <recommendedName>
        <fullName evidence="2">CCHC-type domain-containing protein</fullName>
    </recommendedName>
</protein>
<gene>
    <name evidence="3" type="ORF">CCACVL1_04463</name>
</gene>
<dbReference type="OrthoDB" id="994464at2759"/>
<dbReference type="STRING" id="210143.A0A1R3JSU7"/>
<dbReference type="PROSITE" id="PS50158">
    <property type="entry name" value="ZF_CCHC"/>
    <property type="match status" value="1"/>
</dbReference>
<keyword evidence="4" id="KW-1185">Reference proteome</keyword>
<dbReference type="GO" id="GO:0008270">
    <property type="term" value="F:zinc ion binding"/>
    <property type="evidence" value="ECO:0007669"/>
    <property type="project" value="UniProtKB-KW"/>
</dbReference>
<organism evidence="3 4">
    <name type="scientific">Corchorus capsularis</name>
    <name type="common">Jute</name>
    <dbReference type="NCBI Taxonomy" id="210143"/>
    <lineage>
        <taxon>Eukaryota</taxon>
        <taxon>Viridiplantae</taxon>
        <taxon>Streptophyta</taxon>
        <taxon>Embryophyta</taxon>
        <taxon>Tracheophyta</taxon>
        <taxon>Spermatophyta</taxon>
        <taxon>Magnoliopsida</taxon>
        <taxon>eudicotyledons</taxon>
        <taxon>Gunneridae</taxon>
        <taxon>Pentapetalae</taxon>
        <taxon>rosids</taxon>
        <taxon>malvids</taxon>
        <taxon>Malvales</taxon>
        <taxon>Malvaceae</taxon>
        <taxon>Grewioideae</taxon>
        <taxon>Apeibeae</taxon>
        <taxon>Corchorus</taxon>
    </lineage>
</organism>
<accession>A0A1R3JSU7</accession>